<keyword evidence="1" id="KW-1133">Transmembrane helix</keyword>
<dbReference type="AlphaFoldDB" id="A0A0D3I3N5"/>
<dbReference type="HOGENOM" id="CLU_2019570_0_0_1"/>
<dbReference type="EnsemblProtists" id="EOD05870">
    <property type="protein sequence ID" value="EOD05870"/>
    <property type="gene ID" value="EMIHUDRAFT_250116"/>
</dbReference>
<evidence type="ECO:0008006" key="4">
    <source>
        <dbReference type="Google" id="ProtNLM"/>
    </source>
</evidence>
<protein>
    <recommendedName>
        <fullName evidence="4">P-type ATPase C-terminal domain-containing protein</fullName>
    </recommendedName>
</protein>
<dbReference type="RefSeq" id="XP_005758299.1">
    <property type="nucleotide sequence ID" value="XM_005758242.1"/>
</dbReference>
<dbReference type="PaxDb" id="2903-EOD05870"/>
<reference evidence="2" key="2">
    <citation type="submission" date="2024-10" db="UniProtKB">
        <authorList>
            <consortium name="EnsemblProtists"/>
        </authorList>
    </citation>
    <scope>IDENTIFICATION</scope>
</reference>
<proteinExistence type="predicted"/>
<dbReference type="Proteomes" id="UP000013827">
    <property type="component" value="Unassembled WGS sequence"/>
</dbReference>
<feature type="transmembrane region" description="Helical" evidence="1">
    <location>
        <begin position="57"/>
        <end position="79"/>
    </location>
</feature>
<evidence type="ECO:0000313" key="2">
    <source>
        <dbReference type="EnsemblProtists" id="EOD05870"/>
    </source>
</evidence>
<dbReference type="KEGG" id="ehx:EMIHUDRAFT_250116"/>
<keyword evidence="3" id="KW-1185">Reference proteome</keyword>
<sequence>MRLAGRASESFLAPEMRFRAPPEQRTSRFLYLSRFSARADAAVSQTFAFERTTTYEVVVWFFQTLASLFWISSVFVYGGFEAGDILQLLAAIAWVMSNAAALPNTLKLRPSSARSRDVELDAV</sequence>
<dbReference type="KEGG" id="ehx:EMIHUDRAFT_234609"/>
<reference evidence="3" key="1">
    <citation type="journal article" date="2013" name="Nature">
        <title>Pan genome of the phytoplankton Emiliania underpins its global distribution.</title>
        <authorList>
            <person name="Read B.A."/>
            <person name="Kegel J."/>
            <person name="Klute M.J."/>
            <person name="Kuo A."/>
            <person name="Lefebvre S.C."/>
            <person name="Maumus F."/>
            <person name="Mayer C."/>
            <person name="Miller J."/>
            <person name="Monier A."/>
            <person name="Salamov A."/>
            <person name="Young J."/>
            <person name="Aguilar M."/>
            <person name="Claverie J.M."/>
            <person name="Frickenhaus S."/>
            <person name="Gonzalez K."/>
            <person name="Herman E.K."/>
            <person name="Lin Y.C."/>
            <person name="Napier J."/>
            <person name="Ogata H."/>
            <person name="Sarno A.F."/>
            <person name="Shmutz J."/>
            <person name="Schroeder D."/>
            <person name="de Vargas C."/>
            <person name="Verret F."/>
            <person name="von Dassow P."/>
            <person name="Valentin K."/>
            <person name="Van de Peer Y."/>
            <person name="Wheeler G."/>
            <person name="Dacks J.B."/>
            <person name="Delwiche C.F."/>
            <person name="Dyhrman S.T."/>
            <person name="Glockner G."/>
            <person name="John U."/>
            <person name="Richards T."/>
            <person name="Worden A.Z."/>
            <person name="Zhang X."/>
            <person name="Grigoriev I.V."/>
            <person name="Allen A.E."/>
            <person name="Bidle K."/>
            <person name="Borodovsky M."/>
            <person name="Bowler C."/>
            <person name="Brownlee C."/>
            <person name="Cock J.M."/>
            <person name="Elias M."/>
            <person name="Gladyshev V.N."/>
            <person name="Groth M."/>
            <person name="Guda C."/>
            <person name="Hadaegh A."/>
            <person name="Iglesias-Rodriguez M.D."/>
            <person name="Jenkins J."/>
            <person name="Jones B.M."/>
            <person name="Lawson T."/>
            <person name="Leese F."/>
            <person name="Lindquist E."/>
            <person name="Lobanov A."/>
            <person name="Lomsadze A."/>
            <person name="Malik S.B."/>
            <person name="Marsh M.E."/>
            <person name="Mackinder L."/>
            <person name="Mock T."/>
            <person name="Mueller-Roeber B."/>
            <person name="Pagarete A."/>
            <person name="Parker M."/>
            <person name="Probert I."/>
            <person name="Quesneville H."/>
            <person name="Raines C."/>
            <person name="Rensing S.A."/>
            <person name="Riano-Pachon D.M."/>
            <person name="Richier S."/>
            <person name="Rokitta S."/>
            <person name="Shiraiwa Y."/>
            <person name="Soanes D.M."/>
            <person name="van der Giezen M."/>
            <person name="Wahlund T.M."/>
            <person name="Williams B."/>
            <person name="Wilson W."/>
            <person name="Wolfe G."/>
            <person name="Wurch L.L."/>
        </authorList>
    </citation>
    <scope>NUCLEOTIDE SEQUENCE</scope>
</reference>
<organism evidence="2 3">
    <name type="scientific">Emiliania huxleyi (strain CCMP1516)</name>
    <dbReference type="NCBI Taxonomy" id="280463"/>
    <lineage>
        <taxon>Eukaryota</taxon>
        <taxon>Haptista</taxon>
        <taxon>Haptophyta</taxon>
        <taxon>Prymnesiophyceae</taxon>
        <taxon>Isochrysidales</taxon>
        <taxon>Noelaerhabdaceae</taxon>
        <taxon>Emiliania</taxon>
    </lineage>
</organism>
<dbReference type="GeneID" id="17252020"/>
<keyword evidence="1" id="KW-0812">Transmembrane</keyword>
<evidence type="ECO:0000256" key="1">
    <source>
        <dbReference type="SAM" id="Phobius"/>
    </source>
</evidence>
<dbReference type="GeneID" id="17274319"/>
<accession>A0A0D3I3N5</accession>
<dbReference type="EnsemblProtists" id="EOD28774">
    <property type="protein sequence ID" value="EOD28774"/>
    <property type="gene ID" value="EMIHUDRAFT_234609"/>
</dbReference>
<dbReference type="RefSeq" id="XP_005781203.1">
    <property type="nucleotide sequence ID" value="XM_005781146.1"/>
</dbReference>
<feature type="transmembrane region" description="Helical" evidence="1">
    <location>
        <begin position="85"/>
        <end position="106"/>
    </location>
</feature>
<evidence type="ECO:0000313" key="3">
    <source>
        <dbReference type="Proteomes" id="UP000013827"/>
    </source>
</evidence>
<keyword evidence="1" id="KW-0472">Membrane</keyword>
<name>A0A0D3I3N5_EMIH1</name>